<dbReference type="PANTHER" id="PTHR47092">
    <property type="entry name" value="CAT EYE SYNDROME CRITICAL REGION PROTEIN 2"/>
    <property type="match status" value="1"/>
</dbReference>
<sequence>IVAPYWSQWQPLQQEGSDNFLLVSNVPEEFRITGETTFLCEEGVLYTLTSPKMSQGCTVSVEEVQSWWEVPAIAHFCSLFRTAFRLPDFEIEVRVCLRRLAATRMSFNTEMRTCLCQHFCLRDGSAAFGTAVRLTSLWRLLRTSQTLTAILLANEPASSLAKTEASCRWCFQVLKAGQVWFTVFKSL</sequence>
<name>A0ABV0NYZ1_9TELE</name>
<dbReference type="InterPro" id="IPR029614">
    <property type="entry name" value="CECR2"/>
</dbReference>
<gene>
    <name evidence="1" type="ORF">GOODEAATRI_030564</name>
</gene>
<dbReference type="EMBL" id="JAHRIO010054850">
    <property type="protein sequence ID" value="MEQ2176688.1"/>
    <property type="molecule type" value="Genomic_DNA"/>
</dbReference>
<evidence type="ECO:0000313" key="2">
    <source>
        <dbReference type="Proteomes" id="UP001476798"/>
    </source>
</evidence>
<accession>A0ABV0NYZ1</accession>
<dbReference type="PANTHER" id="PTHR47092:SF1">
    <property type="entry name" value="CHROMATIN REMODELING REGULATOR CECR2"/>
    <property type="match status" value="1"/>
</dbReference>
<protein>
    <submittedName>
        <fullName evidence="1">Uncharacterized protein</fullName>
    </submittedName>
</protein>
<comment type="caution">
    <text evidence="1">The sequence shown here is derived from an EMBL/GenBank/DDBJ whole genome shotgun (WGS) entry which is preliminary data.</text>
</comment>
<reference evidence="1 2" key="1">
    <citation type="submission" date="2021-06" db="EMBL/GenBank/DDBJ databases">
        <authorList>
            <person name="Palmer J.M."/>
        </authorList>
    </citation>
    <scope>NUCLEOTIDE SEQUENCE [LARGE SCALE GENOMIC DNA]</scope>
    <source>
        <strain evidence="1 2">GA_2019</strain>
        <tissue evidence="1">Muscle</tissue>
    </source>
</reference>
<feature type="non-terminal residue" evidence="1">
    <location>
        <position position="1"/>
    </location>
</feature>
<keyword evidence="2" id="KW-1185">Reference proteome</keyword>
<evidence type="ECO:0000313" key="1">
    <source>
        <dbReference type="EMBL" id="MEQ2176688.1"/>
    </source>
</evidence>
<organism evidence="1 2">
    <name type="scientific">Goodea atripinnis</name>
    <dbReference type="NCBI Taxonomy" id="208336"/>
    <lineage>
        <taxon>Eukaryota</taxon>
        <taxon>Metazoa</taxon>
        <taxon>Chordata</taxon>
        <taxon>Craniata</taxon>
        <taxon>Vertebrata</taxon>
        <taxon>Euteleostomi</taxon>
        <taxon>Actinopterygii</taxon>
        <taxon>Neopterygii</taxon>
        <taxon>Teleostei</taxon>
        <taxon>Neoteleostei</taxon>
        <taxon>Acanthomorphata</taxon>
        <taxon>Ovalentaria</taxon>
        <taxon>Atherinomorphae</taxon>
        <taxon>Cyprinodontiformes</taxon>
        <taxon>Goodeidae</taxon>
        <taxon>Goodea</taxon>
    </lineage>
</organism>
<dbReference type="Proteomes" id="UP001476798">
    <property type="component" value="Unassembled WGS sequence"/>
</dbReference>
<proteinExistence type="predicted"/>